<gene>
    <name evidence="2" type="ORF">ALMOND_2B010030</name>
</gene>
<dbReference type="SUPFAM" id="SSF81383">
    <property type="entry name" value="F-box domain"/>
    <property type="match status" value="1"/>
</dbReference>
<dbReference type="OMA" id="NEIAHHI"/>
<dbReference type="SUPFAM" id="SSF52047">
    <property type="entry name" value="RNI-like"/>
    <property type="match status" value="1"/>
</dbReference>
<dbReference type="Gene3D" id="1.20.1280.50">
    <property type="match status" value="1"/>
</dbReference>
<dbReference type="InterPro" id="IPR036047">
    <property type="entry name" value="F-box-like_dom_sf"/>
</dbReference>
<reference evidence="3" key="1">
    <citation type="journal article" date="2020" name="Plant J.">
        <title>Transposons played a major role in the diversification between the closely related almond and peach genomes: results from the almond genome sequence.</title>
        <authorList>
            <person name="Alioto T."/>
            <person name="Alexiou K.G."/>
            <person name="Bardil A."/>
            <person name="Barteri F."/>
            <person name="Castanera R."/>
            <person name="Cruz F."/>
            <person name="Dhingra A."/>
            <person name="Duval H."/>
            <person name="Fernandez I Marti A."/>
            <person name="Frias L."/>
            <person name="Galan B."/>
            <person name="Garcia J.L."/>
            <person name="Howad W."/>
            <person name="Gomez-Garrido J."/>
            <person name="Gut M."/>
            <person name="Julca I."/>
            <person name="Morata J."/>
            <person name="Puigdomenech P."/>
            <person name="Ribeca P."/>
            <person name="Rubio Cabetas M.J."/>
            <person name="Vlasova A."/>
            <person name="Wirthensohn M."/>
            <person name="Garcia-Mas J."/>
            <person name="Gabaldon T."/>
            <person name="Casacuberta J.M."/>
            <person name="Arus P."/>
        </authorList>
    </citation>
    <scope>NUCLEOTIDE SEQUENCE [LARGE SCALE GENOMIC DNA]</scope>
    <source>
        <strain evidence="3">cv. Texas</strain>
    </source>
</reference>
<dbReference type="Gene3D" id="3.80.10.10">
    <property type="entry name" value="Ribonuclease Inhibitor"/>
    <property type="match status" value="1"/>
</dbReference>
<evidence type="ECO:0000259" key="1">
    <source>
        <dbReference type="PROSITE" id="PS50181"/>
    </source>
</evidence>
<dbReference type="InterPro" id="IPR001810">
    <property type="entry name" value="F-box_dom"/>
</dbReference>
<sequence>MGKKYKFRAAPSHQAHLIDRFSNLPNEIAHHIFSFLTFTNLTRVGAVSKTCRRFYLSMPSVVFGETYFVENKEQQIELLNSLDRYLFSRGDNRMQRFCINWNLCWEIADENIKIITWIHNAVRCNVEVLHLALSVRTNTVFELPSCIFLSQSLRSLSVHSEIIFQVPSLSFSGNLHYLKLKEVKIEDERFFKWISFSCKCIKELQLIRIRGMPNITIESASLESFKVWSGNLFHLNIFGEKLKDIHIVWRKASLSSNTKSFNMFAPNLRSLKWEGNFMSSQHLGKLTSLEKAGIFMESELNDCDNIFKVICSMCRGKVSLNQWTVKALVRGGSMPAAPLVDICNLSLHIRNLNDDLITAVVFLLGGMPNLNTLHIKCTFSSGVANYLCSGIDMEYWKIQGLAFIYQLKEATLELSNGFNGIEFARYILEHAPNLEKMVIFHLQKYSDDVWELKDNVISNAIVVSQVRKPEKKKVISSFKSEMPLRKKKLFWPPPPPGKDIPCSSTTAFNSPCQSWTDLAIFQMKLLTVSKRCRLFHLSVPSVSFNLSFLPYRTTNQKRVRLMSSLERYLFYRGDHGMQVFSIKWSFFTAEAVRIFSDEHFRVIGWILNAVKCNVEELDLHFSDGVALALPSCVFLSQSLRSLSVRLNGVILEALFILFTYSPLLETDTS</sequence>
<dbReference type="Gramene" id="VVA15504">
    <property type="protein sequence ID" value="VVA15504"/>
    <property type="gene ID" value="Prudul26B010030"/>
</dbReference>
<dbReference type="Proteomes" id="UP000327085">
    <property type="component" value="Chromosome 7"/>
</dbReference>
<evidence type="ECO:0000313" key="3">
    <source>
        <dbReference type="Proteomes" id="UP000327085"/>
    </source>
</evidence>
<organism evidence="2 3">
    <name type="scientific">Prunus dulcis</name>
    <name type="common">Almond</name>
    <name type="synonym">Amygdalus dulcis</name>
    <dbReference type="NCBI Taxonomy" id="3755"/>
    <lineage>
        <taxon>Eukaryota</taxon>
        <taxon>Viridiplantae</taxon>
        <taxon>Streptophyta</taxon>
        <taxon>Embryophyta</taxon>
        <taxon>Tracheophyta</taxon>
        <taxon>Spermatophyta</taxon>
        <taxon>Magnoliopsida</taxon>
        <taxon>eudicotyledons</taxon>
        <taxon>Gunneridae</taxon>
        <taxon>Pentapetalae</taxon>
        <taxon>rosids</taxon>
        <taxon>fabids</taxon>
        <taxon>Rosales</taxon>
        <taxon>Rosaceae</taxon>
        <taxon>Amygdaloideae</taxon>
        <taxon>Amygdaleae</taxon>
        <taxon>Prunus</taxon>
    </lineage>
</organism>
<protein>
    <submittedName>
        <fullName evidence="2">PREDICTED: F-box/LRR-repeat</fullName>
    </submittedName>
</protein>
<dbReference type="Pfam" id="PF24758">
    <property type="entry name" value="LRR_At5g56370"/>
    <property type="match status" value="1"/>
</dbReference>
<accession>A0A5E4EIP1</accession>
<dbReference type="InterPro" id="IPR050232">
    <property type="entry name" value="FBL13/AtMIF1-like"/>
</dbReference>
<dbReference type="PROSITE" id="PS50181">
    <property type="entry name" value="FBOX"/>
    <property type="match status" value="1"/>
</dbReference>
<dbReference type="Pfam" id="PF12937">
    <property type="entry name" value="F-box-like"/>
    <property type="match status" value="1"/>
</dbReference>
<evidence type="ECO:0000313" key="2">
    <source>
        <dbReference type="EMBL" id="VVA15504.1"/>
    </source>
</evidence>
<dbReference type="InterPro" id="IPR032675">
    <property type="entry name" value="LRR_dom_sf"/>
</dbReference>
<dbReference type="AlphaFoldDB" id="A0A5E4EIP1"/>
<dbReference type="InterPro" id="IPR055411">
    <property type="entry name" value="LRR_FXL15/At3g58940/PEG3-like"/>
</dbReference>
<name>A0A5E4EIP1_PRUDU</name>
<feature type="domain" description="F-box" evidence="1">
    <location>
        <begin position="18"/>
        <end position="71"/>
    </location>
</feature>
<dbReference type="PANTHER" id="PTHR31900:SF27">
    <property type="entry name" value="FBD DOMAIN-CONTAINING PROTEIN"/>
    <property type="match status" value="1"/>
</dbReference>
<dbReference type="PANTHER" id="PTHR31900">
    <property type="entry name" value="F-BOX/RNI SUPERFAMILY PROTEIN-RELATED"/>
    <property type="match status" value="1"/>
</dbReference>
<dbReference type="InParanoid" id="A0A5E4EIP1"/>
<dbReference type="EMBL" id="CABIKO010000014">
    <property type="protein sequence ID" value="VVA15504.1"/>
    <property type="molecule type" value="Genomic_DNA"/>
</dbReference>
<proteinExistence type="predicted"/>